<sequence>MKRAAMSDLEWSKGLRTGKIITKTFKLVKPSFTEREGSSNHSIAVTEKILECNEEFEKTRQKFLKAIESNNKVLENKIKRNKELKFELENLGKLGMSKPPTSPRTSIQPAKQNDVMDYYKQKLNELESLVEQQNKDYMKAIRKVEAEINNLKKELNKTEENPFSNT</sequence>
<feature type="coiled-coil region" evidence="1">
    <location>
        <begin position="64"/>
        <end position="161"/>
    </location>
</feature>
<name>A0A1R2B4N9_9CILI</name>
<proteinExistence type="predicted"/>
<organism evidence="2 3">
    <name type="scientific">Stentor coeruleus</name>
    <dbReference type="NCBI Taxonomy" id="5963"/>
    <lineage>
        <taxon>Eukaryota</taxon>
        <taxon>Sar</taxon>
        <taxon>Alveolata</taxon>
        <taxon>Ciliophora</taxon>
        <taxon>Postciliodesmatophora</taxon>
        <taxon>Heterotrichea</taxon>
        <taxon>Heterotrichida</taxon>
        <taxon>Stentoridae</taxon>
        <taxon>Stentor</taxon>
    </lineage>
</organism>
<protein>
    <submittedName>
        <fullName evidence="2">Uncharacterized protein</fullName>
    </submittedName>
</protein>
<evidence type="ECO:0000313" key="2">
    <source>
        <dbReference type="EMBL" id="OMJ71754.1"/>
    </source>
</evidence>
<accession>A0A1R2B4N9</accession>
<dbReference type="EMBL" id="MPUH01000959">
    <property type="protein sequence ID" value="OMJ71754.1"/>
    <property type="molecule type" value="Genomic_DNA"/>
</dbReference>
<keyword evidence="1" id="KW-0175">Coiled coil</keyword>
<dbReference type="AlphaFoldDB" id="A0A1R2B4N9"/>
<evidence type="ECO:0000256" key="1">
    <source>
        <dbReference type="SAM" id="Coils"/>
    </source>
</evidence>
<comment type="caution">
    <text evidence="2">The sequence shown here is derived from an EMBL/GenBank/DDBJ whole genome shotgun (WGS) entry which is preliminary data.</text>
</comment>
<keyword evidence="3" id="KW-1185">Reference proteome</keyword>
<reference evidence="2 3" key="1">
    <citation type="submission" date="2016-11" db="EMBL/GenBank/DDBJ databases">
        <title>The macronuclear genome of Stentor coeruleus: a giant cell with tiny introns.</title>
        <authorList>
            <person name="Slabodnick M."/>
            <person name="Ruby J.G."/>
            <person name="Reiff S.B."/>
            <person name="Swart E.C."/>
            <person name="Gosai S."/>
            <person name="Prabakaran S."/>
            <person name="Witkowska E."/>
            <person name="Larue G.E."/>
            <person name="Fisher S."/>
            <person name="Freeman R.M."/>
            <person name="Gunawardena J."/>
            <person name="Chu W."/>
            <person name="Stover N.A."/>
            <person name="Gregory B.D."/>
            <person name="Nowacki M."/>
            <person name="Derisi J."/>
            <person name="Roy S.W."/>
            <person name="Marshall W.F."/>
            <person name="Sood P."/>
        </authorList>
    </citation>
    <scope>NUCLEOTIDE SEQUENCE [LARGE SCALE GENOMIC DNA]</scope>
    <source>
        <strain evidence="2">WM001</strain>
    </source>
</reference>
<gene>
    <name evidence="2" type="ORF">SteCoe_29948</name>
</gene>
<evidence type="ECO:0000313" key="3">
    <source>
        <dbReference type="Proteomes" id="UP000187209"/>
    </source>
</evidence>
<dbReference type="Proteomes" id="UP000187209">
    <property type="component" value="Unassembled WGS sequence"/>
</dbReference>